<dbReference type="InterPro" id="IPR016186">
    <property type="entry name" value="C-type_lectin-like/link_sf"/>
</dbReference>
<sequence>MVKEIVFVALFVCTVQSKTMAQSFEIGQKLPTTPFMVFNSFGVQMCLSECEKYVMCSSLNYNLKHFVCELNSGWKTESLSWISDDEYVYHEIPRPINKVCGAETCNAVSRCVRTAFDISVCVPVVCTDSEPVITNGIVVYRTYMPSSITYGCSPGFVGEGVKNVIHCFPDNKWETPVYSCYLDCPGTWESYAGQSYCFVTNQVLSWNNAKNICSDMKAYLMEIGSQEEQTWIRSKATQKLWLGATDEGSEGAWYWDNSRNAPTFTAWQPGEPGGGGSENCAVLDESSGWHDYSCTSTFQFVCEK</sequence>
<name>A0A8W8JJS9_MAGGI</name>
<dbReference type="SMART" id="SM00034">
    <property type="entry name" value="CLECT"/>
    <property type="match status" value="1"/>
</dbReference>
<evidence type="ECO:0000313" key="8">
    <source>
        <dbReference type="Proteomes" id="UP000005408"/>
    </source>
</evidence>
<keyword evidence="3" id="KW-0768">Sushi</keyword>
<keyword evidence="8" id="KW-1185">Reference proteome</keyword>
<dbReference type="InterPro" id="IPR018378">
    <property type="entry name" value="C-type_lectin_CS"/>
</dbReference>
<feature type="signal peptide" evidence="4">
    <location>
        <begin position="1"/>
        <end position="21"/>
    </location>
</feature>
<dbReference type="CDD" id="cd00037">
    <property type="entry name" value="CLECT"/>
    <property type="match status" value="1"/>
</dbReference>
<accession>A0A8W8JJS9</accession>
<dbReference type="CDD" id="cd00033">
    <property type="entry name" value="CCP"/>
    <property type="match status" value="1"/>
</dbReference>
<feature type="chain" id="PRO_5036452832" evidence="4">
    <location>
        <begin position="22"/>
        <end position="304"/>
    </location>
</feature>
<protein>
    <submittedName>
        <fullName evidence="7">Uncharacterized protein</fullName>
    </submittedName>
</protein>
<evidence type="ECO:0000256" key="1">
    <source>
        <dbReference type="ARBA" id="ARBA00022729"/>
    </source>
</evidence>
<evidence type="ECO:0000313" key="7">
    <source>
        <dbReference type="EnsemblMetazoa" id="G18888.1:cds"/>
    </source>
</evidence>
<dbReference type="Pfam" id="PF00084">
    <property type="entry name" value="Sushi"/>
    <property type="match status" value="1"/>
</dbReference>
<dbReference type="PROSITE" id="PS50041">
    <property type="entry name" value="C_TYPE_LECTIN_2"/>
    <property type="match status" value="1"/>
</dbReference>
<dbReference type="PROSITE" id="PS00615">
    <property type="entry name" value="C_TYPE_LECTIN_1"/>
    <property type="match status" value="1"/>
</dbReference>
<dbReference type="Pfam" id="PF00059">
    <property type="entry name" value="Lectin_C"/>
    <property type="match status" value="1"/>
</dbReference>
<dbReference type="InterPro" id="IPR016187">
    <property type="entry name" value="CTDL_fold"/>
</dbReference>
<feature type="domain" description="C-type lectin" evidence="5">
    <location>
        <begin position="191"/>
        <end position="303"/>
    </location>
</feature>
<feature type="domain" description="Sushi" evidence="6">
    <location>
        <begin position="124"/>
        <end position="182"/>
    </location>
</feature>
<dbReference type="Proteomes" id="UP000005408">
    <property type="component" value="Unassembled WGS sequence"/>
</dbReference>
<keyword evidence="2" id="KW-1015">Disulfide bond</keyword>
<organism evidence="7 8">
    <name type="scientific">Magallana gigas</name>
    <name type="common">Pacific oyster</name>
    <name type="synonym">Crassostrea gigas</name>
    <dbReference type="NCBI Taxonomy" id="29159"/>
    <lineage>
        <taxon>Eukaryota</taxon>
        <taxon>Metazoa</taxon>
        <taxon>Spiralia</taxon>
        <taxon>Lophotrochozoa</taxon>
        <taxon>Mollusca</taxon>
        <taxon>Bivalvia</taxon>
        <taxon>Autobranchia</taxon>
        <taxon>Pteriomorphia</taxon>
        <taxon>Ostreida</taxon>
        <taxon>Ostreoidea</taxon>
        <taxon>Ostreidae</taxon>
        <taxon>Magallana</taxon>
    </lineage>
</organism>
<dbReference type="PROSITE" id="PS50923">
    <property type="entry name" value="SUSHI"/>
    <property type="match status" value="1"/>
</dbReference>
<dbReference type="SUPFAM" id="SSF57535">
    <property type="entry name" value="Complement control module/SCR domain"/>
    <property type="match status" value="1"/>
</dbReference>
<keyword evidence="1 4" id="KW-0732">Signal</keyword>
<dbReference type="PANTHER" id="PTHR22803">
    <property type="entry name" value="MANNOSE, PHOSPHOLIPASE, LECTIN RECEPTOR RELATED"/>
    <property type="match status" value="1"/>
</dbReference>
<dbReference type="SUPFAM" id="SSF56436">
    <property type="entry name" value="C-type lectin-like"/>
    <property type="match status" value="1"/>
</dbReference>
<evidence type="ECO:0000259" key="5">
    <source>
        <dbReference type="PROSITE" id="PS50041"/>
    </source>
</evidence>
<dbReference type="EnsemblMetazoa" id="G18888.1">
    <property type="protein sequence ID" value="G18888.1:cds"/>
    <property type="gene ID" value="G18888"/>
</dbReference>
<proteinExistence type="predicted"/>
<dbReference type="Gene3D" id="3.10.100.10">
    <property type="entry name" value="Mannose-Binding Protein A, subunit A"/>
    <property type="match status" value="1"/>
</dbReference>
<dbReference type="SUPFAM" id="SSF57414">
    <property type="entry name" value="Hairpin loop containing domain-like"/>
    <property type="match status" value="1"/>
</dbReference>
<evidence type="ECO:0000256" key="2">
    <source>
        <dbReference type="ARBA" id="ARBA00023157"/>
    </source>
</evidence>
<dbReference type="AlphaFoldDB" id="A0A8W8JJS9"/>
<evidence type="ECO:0000256" key="4">
    <source>
        <dbReference type="SAM" id="SignalP"/>
    </source>
</evidence>
<dbReference type="InterPro" id="IPR050111">
    <property type="entry name" value="C-type_lectin/snaclec_domain"/>
</dbReference>
<reference evidence="7" key="1">
    <citation type="submission" date="2022-08" db="UniProtKB">
        <authorList>
            <consortium name="EnsemblMetazoa"/>
        </authorList>
    </citation>
    <scope>IDENTIFICATION</scope>
    <source>
        <strain evidence="7">05x7-T-G4-1.051#20</strain>
    </source>
</reference>
<dbReference type="OMA" id="RECEAYS"/>
<dbReference type="InterPro" id="IPR035976">
    <property type="entry name" value="Sushi/SCR/CCP_sf"/>
</dbReference>
<dbReference type="InterPro" id="IPR001304">
    <property type="entry name" value="C-type_lectin-like"/>
</dbReference>
<dbReference type="InterPro" id="IPR000436">
    <property type="entry name" value="Sushi_SCR_CCP_dom"/>
</dbReference>
<evidence type="ECO:0000256" key="3">
    <source>
        <dbReference type="PROSITE-ProRule" id="PRU00302"/>
    </source>
</evidence>
<evidence type="ECO:0000259" key="6">
    <source>
        <dbReference type="PROSITE" id="PS50923"/>
    </source>
</evidence>
<dbReference type="OrthoDB" id="418245at2759"/>
<comment type="caution">
    <text evidence="3">Lacks conserved residue(s) required for the propagation of feature annotation.</text>
</comment>